<dbReference type="RefSeq" id="WP_232020367.1">
    <property type="nucleotide sequence ID" value="NZ_AP017928.1"/>
</dbReference>
<organism evidence="2 3">
    <name type="scientific">Methylocaldum marinum</name>
    <dbReference type="NCBI Taxonomy" id="1432792"/>
    <lineage>
        <taxon>Bacteria</taxon>
        <taxon>Pseudomonadati</taxon>
        <taxon>Pseudomonadota</taxon>
        <taxon>Gammaproteobacteria</taxon>
        <taxon>Methylococcales</taxon>
        <taxon>Methylococcaceae</taxon>
        <taxon>Methylocaldum</taxon>
    </lineage>
</organism>
<dbReference type="AlphaFoldDB" id="A0A250KWH4"/>
<sequence>MITDERVTTLIDLMRHGEPVGGSRYRGQMDDPLSDKGWAQMRAAVGHHHPWEVIITSPLARCQAFAEELSERGGIPLEIEPRLKEIGFGAWQGKTQEEITQYDPGLIQRFYRDPMNNRPDDSEGLAEFRNRIVSAWNDILNLHAGKHMLIVCHAGTIRMVLAHILDIPLSNLFRIKVATAGITRIECLEQGEEFLGQLVFHNGSLLVP</sequence>
<dbReference type="InterPro" id="IPR029033">
    <property type="entry name" value="His_PPase_superfam"/>
</dbReference>
<dbReference type="GO" id="GO:0016791">
    <property type="term" value="F:phosphatase activity"/>
    <property type="evidence" value="ECO:0007669"/>
    <property type="project" value="TreeGrafter"/>
</dbReference>
<dbReference type="PIRSF" id="PIRSF000709">
    <property type="entry name" value="6PFK_2-Ptase"/>
    <property type="match status" value="1"/>
</dbReference>
<gene>
    <name evidence="2" type="ORF">sS8_4011</name>
</gene>
<protein>
    <submittedName>
        <fullName evidence="2">Alpha-ribazole-5'-phosphate phosphatase</fullName>
    </submittedName>
</protein>
<dbReference type="PANTHER" id="PTHR48100:SF1">
    <property type="entry name" value="HISTIDINE PHOSPHATASE FAMILY PROTEIN-RELATED"/>
    <property type="match status" value="1"/>
</dbReference>
<evidence type="ECO:0000313" key="3">
    <source>
        <dbReference type="Proteomes" id="UP000266313"/>
    </source>
</evidence>
<dbReference type="Proteomes" id="UP000266313">
    <property type="component" value="Chromosome"/>
</dbReference>
<keyword evidence="3" id="KW-1185">Reference proteome</keyword>
<dbReference type="Pfam" id="PF00300">
    <property type="entry name" value="His_Phos_1"/>
    <property type="match status" value="1"/>
</dbReference>
<dbReference type="GO" id="GO:0005737">
    <property type="term" value="C:cytoplasm"/>
    <property type="evidence" value="ECO:0007669"/>
    <property type="project" value="TreeGrafter"/>
</dbReference>
<reference evidence="2 3" key="1">
    <citation type="submission" date="2016-12" db="EMBL/GenBank/DDBJ databases">
        <title>Genome sequencing of Methylocaldum marinum.</title>
        <authorList>
            <person name="Takeuchi M."/>
            <person name="Kamagata Y."/>
            <person name="Hiraoka S."/>
            <person name="Oshima K."/>
            <person name="Hattori M."/>
            <person name="Iwasaki W."/>
        </authorList>
    </citation>
    <scope>NUCLEOTIDE SEQUENCE [LARGE SCALE GENOMIC DNA]</scope>
    <source>
        <strain evidence="2 3">S8</strain>
    </source>
</reference>
<dbReference type="PANTHER" id="PTHR48100">
    <property type="entry name" value="BROAD-SPECIFICITY PHOSPHATASE YOR283W-RELATED"/>
    <property type="match status" value="1"/>
</dbReference>
<feature type="site" description="Transition state stabilizer" evidence="1">
    <location>
        <position position="153"/>
    </location>
</feature>
<evidence type="ECO:0000256" key="1">
    <source>
        <dbReference type="PIRSR" id="PIRSR613078-3"/>
    </source>
</evidence>
<evidence type="ECO:0000313" key="2">
    <source>
        <dbReference type="EMBL" id="BBA35942.1"/>
    </source>
</evidence>
<dbReference type="SUPFAM" id="SSF53254">
    <property type="entry name" value="Phosphoglycerate mutase-like"/>
    <property type="match status" value="1"/>
</dbReference>
<dbReference type="Gene3D" id="3.40.50.1240">
    <property type="entry name" value="Phosphoglycerate mutase-like"/>
    <property type="match status" value="1"/>
</dbReference>
<accession>A0A250KWH4</accession>
<dbReference type="KEGG" id="mmai:sS8_4011"/>
<proteinExistence type="predicted"/>
<name>A0A250KWH4_9GAMM</name>
<dbReference type="InterPro" id="IPR013078">
    <property type="entry name" value="His_Pase_superF_clade-1"/>
</dbReference>
<dbReference type="InterPro" id="IPR050275">
    <property type="entry name" value="PGM_Phosphatase"/>
</dbReference>
<dbReference type="SMART" id="SM00855">
    <property type="entry name" value="PGAM"/>
    <property type="match status" value="1"/>
</dbReference>
<dbReference type="CDD" id="cd07067">
    <property type="entry name" value="HP_PGM_like"/>
    <property type="match status" value="1"/>
</dbReference>
<dbReference type="EMBL" id="AP017928">
    <property type="protein sequence ID" value="BBA35942.1"/>
    <property type="molecule type" value="Genomic_DNA"/>
</dbReference>